<sequence length="55" mass="6036">MSLTIRVCLVHGATAGWQQGNPQIKPKRLEAASGPGTHSRSRPQPRIAMTRRRSS</sequence>
<dbReference type="Proteomes" id="UP000326857">
    <property type="component" value="Unassembled WGS sequence"/>
</dbReference>
<feature type="compositionally biased region" description="Basic residues" evidence="1">
    <location>
        <begin position="39"/>
        <end position="55"/>
    </location>
</feature>
<dbReference type="EMBL" id="CABVLI010000048">
    <property type="protein sequence ID" value="VVT30472.1"/>
    <property type="molecule type" value="Genomic_DNA"/>
</dbReference>
<feature type="region of interest" description="Disordered" evidence="1">
    <location>
        <begin position="17"/>
        <end position="55"/>
    </location>
</feature>
<gene>
    <name evidence="2" type="ORF">SPHINGO391_520022</name>
</gene>
<evidence type="ECO:0000313" key="2">
    <source>
        <dbReference type="EMBL" id="VVT30472.1"/>
    </source>
</evidence>
<reference evidence="2 3" key="1">
    <citation type="submission" date="2019-09" db="EMBL/GenBank/DDBJ databases">
        <authorList>
            <person name="Dittami M. S."/>
        </authorList>
    </citation>
    <scope>NUCLEOTIDE SEQUENCE [LARGE SCALE GENOMIC DNA]</scope>
    <source>
        <strain evidence="2">SPHINGO391</strain>
    </source>
</reference>
<proteinExistence type="predicted"/>
<evidence type="ECO:0000256" key="1">
    <source>
        <dbReference type="SAM" id="MobiDB-lite"/>
    </source>
</evidence>
<evidence type="ECO:0000313" key="3">
    <source>
        <dbReference type="Proteomes" id="UP000326857"/>
    </source>
</evidence>
<dbReference type="AlphaFoldDB" id="A0A5E8AHV2"/>
<protein>
    <submittedName>
        <fullName evidence="2">Uncharacterized protein</fullName>
    </submittedName>
</protein>
<accession>A0A5E8AHV2</accession>
<organism evidence="2 3">
    <name type="scientific">Sphingomonas aurantiaca</name>
    <dbReference type="NCBI Taxonomy" id="185949"/>
    <lineage>
        <taxon>Bacteria</taxon>
        <taxon>Pseudomonadati</taxon>
        <taxon>Pseudomonadota</taxon>
        <taxon>Alphaproteobacteria</taxon>
        <taxon>Sphingomonadales</taxon>
        <taxon>Sphingomonadaceae</taxon>
        <taxon>Sphingomonas</taxon>
    </lineage>
</organism>
<name>A0A5E8AHV2_9SPHN</name>